<evidence type="ECO:0000259" key="1">
    <source>
        <dbReference type="Pfam" id="PF00557"/>
    </source>
</evidence>
<keyword evidence="3" id="KW-1185">Reference proteome</keyword>
<dbReference type="OrthoDB" id="9995434at2759"/>
<dbReference type="AlphaFoldDB" id="A0A7D9MBB1"/>
<name>A0A7D9MBB1_PARCT</name>
<feature type="domain" description="Peptidase M24" evidence="1">
    <location>
        <begin position="2"/>
        <end position="171"/>
    </location>
</feature>
<accession>A0A7D9MBB1</accession>
<gene>
    <name evidence="2" type="ORF">PACLA_8A065082</name>
</gene>
<proteinExistence type="predicted"/>
<dbReference type="Proteomes" id="UP001152795">
    <property type="component" value="Unassembled WGS sequence"/>
</dbReference>
<dbReference type="EMBL" id="CACRXK020037533">
    <property type="protein sequence ID" value="CAB4045076.1"/>
    <property type="molecule type" value="Genomic_DNA"/>
</dbReference>
<dbReference type="Pfam" id="PF00557">
    <property type="entry name" value="Peptidase_M24"/>
    <property type="match status" value="1"/>
</dbReference>
<dbReference type="SUPFAM" id="SSF55920">
    <property type="entry name" value="Creatinase/aminopeptidase"/>
    <property type="match status" value="1"/>
</dbReference>
<organism evidence="2 3">
    <name type="scientific">Paramuricea clavata</name>
    <name type="common">Red gorgonian</name>
    <name type="synonym">Violescent sea-whip</name>
    <dbReference type="NCBI Taxonomy" id="317549"/>
    <lineage>
        <taxon>Eukaryota</taxon>
        <taxon>Metazoa</taxon>
        <taxon>Cnidaria</taxon>
        <taxon>Anthozoa</taxon>
        <taxon>Octocorallia</taxon>
        <taxon>Malacalcyonacea</taxon>
        <taxon>Plexauridae</taxon>
        <taxon>Paramuricea</taxon>
    </lineage>
</organism>
<comment type="caution">
    <text evidence="2">The sequence shown here is derived from an EMBL/GenBank/DDBJ whole genome shotgun (WGS) entry which is preliminary data.</text>
</comment>
<dbReference type="InterPro" id="IPR036005">
    <property type="entry name" value="Creatinase/aminopeptidase-like"/>
</dbReference>
<dbReference type="InterPro" id="IPR000994">
    <property type="entry name" value="Pept_M24"/>
</dbReference>
<sequence>MITELSLEKKMEEFRSKQALYQGLSFPSIIGFGENGAVIHYRASNETNKPVTDESTLLVDTGSQYLDGSTDVTRTVHFGTPSADQKSAFTRVLIGQIDLAMAFFPYGTYGRAVDILARQALFRNGWNYRHGTGHGIGSYLYIHEGEFTSPGRITSGCPAAYEKPLEIGFVLSDGECRN</sequence>
<evidence type="ECO:0000313" key="2">
    <source>
        <dbReference type="EMBL" id="CAB4045076.1"/>
    </source>
</evidence>
<protein>
    <submittedName>
        <fullName evidence="2">Metallopeptidase M24 family</fullName>
    </submittedName>
</protein>
<evidence type="ECO:0000313" key="3">
    <source>
        <dbReference type="Proteomes" id="UP001152795"/>
    </source>
</evidence>
<dbReference type="Gene3D" id="3.90.230.10">
    <property type="entry name" value="Creatinase/methionine aminopeptidase superfamily"/>
    <property type="match status" value="1"/>
</dbReference>
<dbReference type="InterPro" id="IPR050422">
    <property type="entry name" value="X-Pro_aminopeptidase_P"/>
</dbReference>
<reference evidence="2" key="1">
    <citation type="submission" date="2020-04" db="EMBL/GenBank/DDBJ databases">
        <authorList>
            <person name="Alioto T."/>
            <person name="Alioto T."/>
            <person name="Gomez Garrido J."/>
        </authorList>
    </citation>
    <scope>NUCLEOTIDE SEQUENCE</scope>
    <source>
        <strain evidence="2">A484AB</strain>
    </source>
</reference>
<dbReference type="PANTHER" id="PTHR43763">
    <property type="entry name" value="XAA-PRO AMINOPEPTIDASE 1"/>
    <property type="match status" value="1"/>
</dbReference>
<dbReference type="PANTHER" id="PTHR43763:SF18">
    <property type="entry name" value="XAA-PRO AMINOPEPTIDASE 1"/>
    <property type="match status" value="1"/>
</dbReference>